<dbReference type="AlphaFoldDB" id="A0A914Y5H3"/>
<proteinExistence type="predicted"/>
<feature type="region of interest" description="Disordered" evidence="1">
    <location>
        <begin position="64"/>
        <end position="83"/>
    </location>
</feature>
<sequence length="83" mass="9572">MPKKKDAEKDDGEHLIIEPTQQSSHLEPIQENEELEVKLSRGNMIQKTFVCFDGKDWHEPQTAETEDFSFEIESGNTFSMLSN</sequence>
<protein>
    <submittedName>
        <fullName evidence="3">Uncharacterized protein</fullName>
    </submittedName>
</protein>
<feature type="compositionally biased region" description="Basic and acidic residues" evidence="1">
    <location>
        <begin position="1"/>
        <end position="16"/>
    </location>
</feature>
<organism evidence="2 3">
    <name type="scientific">Panagrolaimus superbus</name>
    <dbReference type="NCBI Taxonomy" id="310955"/>
    <lineage>
        <taxon>Eukaryota</taxon>
        <taxon>Metazoa</taxon>
        <taxon>Ecdysozoa</taxon>
        <taxon>Nematoda</taxon>
        <taxon>Chromadorea</taxon>
        <taxon>Rhabditida</taxon>
        <taxon>Tylenchina</taxon>
        <taxon>Panagrolaimomorpha</taxon>
        <taxon>Panagrolaimoidea</taxon>
        <taxon>Panagrolaimidae</taxon>
        <taxon>Panagrolaimus</taxon>
    </lineage>
</organism>
<feature type="compositionally biased region" description="Polar residues" evidence="1">
    <location>
        <begin position="74"/>
        <end position="83"/>
    </location>
</feature>
<accession>A0A914Y5H3</accession>
<name>A0A914Y5H3_9BILA</name>
<keyword evidence="2" id="KW-1185">Reference proteome</keyword>
<evidence type="ECO:0000313" key="2">
    <source>
        <dbReference type="Proteomes" id="UP000887577"/>
    </source>
</evidence>
<reference evidence="3" key="1">
    <citation type="submission" date="2022-11" db="UniProtKB">
        <authorList>
            <consortium name="WormBaseParasite"/>
        </authorList>
    </citation>
    <scope>IDENTIFICATION</scope>
</reference>
<dbReference type="WBParaSite" id="PSU_v2.g14687.t1">
    <property type="protein sequence ID" value="PSU_v2.g14687.t1"/>
    <property type="gene ID" value="PSU_v2.g14687"/>
</dbReference>
<feature type="region of interest" description="Disordered" evidence="1">
    <location>
        <begin position="1"/>
        <end position="28"/>
    </location>
</feature>
<evidence type="ECO:0000313" key="3">
    <source>
        <dbReference type="WBParaSite" id="PSU_v2.g14687.t1"/>
    </source>
</evidence>
<evidence type="ECO:0000256" key="1">
    <source>
        <dbReference type="SAM" id="MobiDB-lite"/>
    </source>
</evidence>
<dbReference type="Proteomes" id="UP000887577">
    <property type="component" value="Unplaced"/>
</dbReference>